<dbReference type="CDD" id="cd00075">
    <property type="entry name" value="HATPase"/>
    <property type="match status" value="1"/>
</dbReference>
<keyword evidence="6" id="KW-0067">ATP-binding</keyword>
<reference evidence="10 11" key="1">
    <citation type="submission" date="2020-08" db="EMBL/GenBank/DDBJ databases">
        <title>Cohnella phylogeny.</title>
        <authorList>
            <person name="Dunlap C."/>
        </authorList>
    </citation>
    <scope>NUCLEOTIDE SEQUENCE [LARGE SCALE GENOMIC DNA]</scope>
    <source>
        <strain evidence="10 11">CBP 2801</strain>
    </source>
</reference>
<dbReference type="InterPro" id="IPR050980">
    <property type="entry name" value="2C_sensor_his_kinase"/>
</dbReference>
<evidence type="ECO:0000256" key="7">
    <source>
        <dbReference type="ARBA" id="ARBA00023012"/>
    </source>
</evidence>
<keyword evidence="8" id="KW-0812">Transmembrane</keyword>
<dbReference type="InterPro" id="IPR004358">
    <property type="entry name" value="Sig_transdc_His_kin-like_C"/>
</dbReference>
<feature type="domain" description="Histidine kinase" evidence="9">
    <location>
        <begin position="227"/>
        <end position="437"/>
    </location>
</feature>
<dbReference type="SMART" id="SM00387">
    <property type="entry name" value="HATPase_c"/>
    <property type="match status" value="1"/>
</dbReference>
<dbReference type="RefSeq" id="WP_185131733.1">
    <property type="nucleotide sequence ID" value="NZ_JACJVO010000032.1"/>
</dbReference>
<evidence type="ECO:0000256" key="2">
    <source>
        <dbReference type="ARBA" id="ARBA00012438"/>
    </source>
</evidence>
<dbReference type="PROSITE" id="PS50109">
    <property type="entry name" value="HIS_KIN"/>
    <property type="match status" value="1"/>
</dbReference>
<dbReference type="AlphaFoldDB" id="A0A7X0VZK5"/>
<dbReference type="SUPFAM" id="SSF55874">
    <property type="entry name" value="ATPase domain of HSP90 chaperone/DNA topoisomerase II/histidine kinase"/>
    <property type="match status" value="1"/>
</dbReference>
<dbReference type="Gene3D" id="3.30.565.10">
    <property type="entry name" value="Histidine kinase-like ATPase, C-terminal domain"/>
    <property type="match status" value="1"/>
</dbReference>
<protein>
    <recommendedName>
        <fullName evidence="2">histidine kinase</fullName>
        <ecNumber evidence="2">2.7.13.3</ecNumber>
    </recommendedName>
</protein>
<evidence type="ECO:0000256" key="3">
    <source>
        <dbReference type="ARBA" id="ARBA00022679"/>
    </source>
</evidence>
<dbReference type="InterPro" id="IPR003594">
    <property type="entry name" value="HATPase_dom"/>
</dbReference>
<sequence>MLTYTIALLLAAAVLLAAGPGREANRWAAVFLFFAAIGGLADRFGEAGWTSLENIVRLVNLIATPYAVAVFAILYAELPLSRPGRLRLWEALLLLPPAASAAFALAAPGMRVDDGWLLVWAAPYYAGSCALLAAGVVREPNRAKRRSKLVTALIMIPSLLAVLLFIYIIKPVDPSFDYFRYVSLFFLYSFAAGILFLFVYGVLGLKLRVERDPMERAMESAGFGMQLLSHSIKNEIGKIAISAENVKRSLHPDGGSDADEQLERITRSSGHLLAMAERIHGRTKRIDLRPEPCRLDRLAEEAADRLRERLERQHVAVRFAFASTPTLLADPVHLGEAIGNLLANAVEAMPNGGTIEVAVRRDRRGAALSVHDDGMGIPPDRVGRVFEPFYSTKQGAGNFGLGLSYVYNVMRASRGSVELTSRAGEGTRATLYFPISVILN</sequence>
<dbReference type="EC" id="2.7.13.3" evidence="2"/>
<dbReference type="InterPro" id="IPR005467">
    <property type="entry name" value="His_kinase_dom"/>
</dbReference>
<comment type="catalytic activity">
    <reaction evidence="1">
        <text>ATP + protein L-histidine = ADP + protein N-phospho-L-histidine.</text>
        <dbReference type="EC" id="2.7.13.3"/>
    </reaction>
</comment>
<organism evidence="10 11">
    <name type="scientific">Cohnella zeiphila</name>
    <dbReference type="NCBI Taxonomy" id="2761120"/>
    <lineage>
        <taxon>Bacteria</taxon>
        <taxon>Bacillati</taxon>
        <taxon>Bacillota</taxon>
        <taxon>Bacilli</taxon>
        <taxon>Bacillales</taxon>
        <taxon>Paenibacillaceae</taxon>
        <taxon>Cohnella</taxon>
    </lineage>
</organism>
<evidence type="ECO:0000313" key="10">
    <source>
        <dbReference type="EMBL" id="MBB6734078.1"/>
    </source>
</evidence>
<keyword evidence="3" id="KW-0808">Transferase</keyword>
<name>A0A7X0VZK5_9BACL</name>
<keyword evidence="5 10" id="KW-0418">Kinase</keyword>
<evidence type="ECO:0000313" key="11">
    <source>
        <dbReference type="Proteomes" id="UP000564644"/>
    </source>
</evidence>
<feature type="transmembrane region" description="Helical" evidence="8">
    <location>
        <begin position="149"/>
        <end position="169"/>
    </location>
</feature>
<dbReference type="GO" id="GO:0004673">
    <property type="term" value="F:protein histidine kinase activity"/>
    <property type="evidence" value="ECO:0007669"/>
    <property type="project" value="UniProtKB-EC"/>
</dbReference>
<evidence type="ECO:0000256" key="1">
    <source>
        <dbReference type="ARBA" id="ARBA00000085"/>
    </source>
</evidence>
<feature type="transmembrane region" description="Helical" evidence="8">
    <location>
        <begin position="116"/>
        <end position="137"/>
    </location>
</feature>
<keyword evidence="11" id="KW-1185">Reference proteome</keyword>
<comment type="caution">
    <text evidence="10">The sequence shown here is derived from an EMBL/GenBank/DDBJ whole genome shotgun (WGS) entry which is preliminary data.</text>
</comment>
<dbReference type="GO" id="GO:0000160">
    <property type="term" value="P:phosphorelay signal transduction system"/>
    <property type="evidence" value="ECO:0007669"/>
    <property type="project" value="UniProtKB-KW"/>
</dbReference>
<dbReference type="PANTHER" id="PTHR44936:SF10">
    <property type="entry name" value="SENSOR PROTEIN RSTB"/>
    <property type="match status" value="1"/>
</dbReference>
<dbReference type="InterPro" id="IPR036890">
    <property type="entry name" value="HATPase_C_sf"/>
</dbReference>
<dbReference type="Pfam" id="PF02518">
    <property type="entry name" value="HATPase_c"/>
    <property type="match status" value="1"/>
</dbReference>
<proteinExistence type="predicted"/>
<keyword evidence="4" id="KW-0547">Nucleotide-binding</keyword>
<evidence type="ECO:0000259" key="9">
    <source>
        <dbReference type="PROSITE" id="PS50109"/>
    </source>
</evidence>
<feature type="transmembrane region" description="Helical" evidence="8">
    <location>
        <begin position="88"/>
        <end position="110"/>
    </location>
</feature>
<dbReference type="PANTHER" id="PTHR44936">
    <property type="entry name" value="SENSOR PROTEIN CREC"/>
    <property type="match status" value="1"/>
</dbReference>
<feature type="transmembrane region" description="Helical" evidence="8">
    <location>
        <begin position="181"/>
        <end position="205"/>
    </location>
</feature>
<keyword evidence="8" id="KW-1133">Transmembrane helix</keyword>
<dbReference type="EMBL" id="JACJVO010000032">
    <property type="protein sequence ID" value="MBB6734078.1"/>
    <property type="molecule type" value="Genomic_DNA"/>
</dbReference>
<dbReference type="GO" id="GO:0005524">
    <property type="term" value="F:ATP binding"/>
    <property type="evidence" value="ECO:0007669"/>
    <property type="project" value="UniProtKB-KW"/>
</dbReference>
<evidence type="ECO:0000256" key="8">
    <source>
        <dbReference type="SAM" id="Phobius"/>
    </source>
</evidence>
<accession>A0A7X0VZK5</accession>
<evidence type="ECO:0000256" key="4">
    <source>
        <dbReference type="ARBA" id="ARBA00022741"/>
    </source>
</evidence>
<dbReference type="Proteomes" id="UP000564644">
    <property type="component" value="Unassembled WGS sequence"/>
</dbReference>
<evidence type="ECO:0000256" key="6">
    <source>
        <dbReference type="ARBA" id="ARBA00022840"/>
    </source>
</evidence>
<gene>
    <name evidence="10" type="ORF">H7C18_24455</name>
</gene>
<dbReference type="PRINTS" id="PR00344">
    <property type="entry name" value="BCTRLSENSOR"/>
</dbReference>
<keyword evidence="7" id="KW-0902">Two-component regulatory system</keyword>
<feature type="transmembrane region" description="Helical" evidence="8">
    <location>
        <begin position="59"/>
        <end position="76"/>
    </location>
</feature>
<evidence type="ECO:0000256" key="5">
    <source>
        <dbReference type="ARBA" id="ARBA00022777"/>
    </source>
</evidence>
<keyword evidence="8" id="KW-0472">Membrane</keyword>